<feature type="transmembrane region" description="Helical" evidence="1">
    <location>
        <begin position="52"/>
        <end position="77"/>
    </location>
</feature>
<dbReference type="Proteomes" id="UP000536835">
    <property type="component" value="Unassembled WGS sequence"/>
</dbReference>
<reference evidence="2 3" key="1">
    <citation type="submission" date="2020-05" db="EMBL/GenBank/DDBJ databases">
        <title>Parvularcula mediterraneae sp. nov., isolated from polypropylene straw from shallow seawater of the seashore of Laganas in Zakynthos island, Greece.</title>
        <authorList>
            <person name="Szabo I."/>
            <person name="Al-Omari J."/>
            <person name="Rado J."/>
            <person name="Szerdahelyi G.S."/>
        </authorList>
    </citation>
    <scope>NUCLEOTIDE SEQUENCE [LARGE SCALE GENOMIC DNA]</scope>
    <source>
        <strain evidence="2 3">ZS-1/3</strain>
    </source>
</reference>
<keyword evidence="3" id="KW-1185">Reference proteome</keyword>
<evidence type="ECO:0000313" key="2">
    <source>
        <dbReference type="EMBL" id="NNU17506.1"/>
    </source>
</evidence>
<evidence type="ECO:0000256" key="1">
    <source>
        <dbReference type="SAM" id="Phobius"/>
    </source>
</evidence>
<organism evidence="2 3">
    <name type="scientific">Parvularcula mediterranea</name>
    <dbReference type="NCBI Taxonomy" id="2732508"/>
    <lineage>
        <taxon>Bacteria</taxon>
        <taxon>Pseudomonadati</taxon>
        <taxon>Pseudomonadota</taxon>
        <taxon>Alphaproteobacteria</taxon>
        <taxon>Parvularculales</taxon>
        <taxon>Parvularculaceae</taxon>
        <taxon>Parvularcula</taxon>
    </lineage>
</organism>
<gene>
    <name evidence="2" type="ORF">HK107_14330</name>
</gene>
<feature type="transmembrane region" description="Helical" evidence="1">
    <location>
        <begin position="89"/>
        <end position="113"/>
    </location>
</feature>
<keyword evidence="1" id="KW-0472">Membrane</keyword>
<accession>A0A7Y3RNT1</accession>
<protein>
    <submittedName>
        <fullName evidence="2">Uncharacterized protein</fullName>
    </submittedName>
</protein>
<name>A0A7Y3RNT1_9PROT</name>
<sequence>MTQEHESDEEAERLQRLGASPDGFDSVLRDQIQTSLHAGYAWNAKYAKYGILWVWFFWVLKWGFVAASLSATVGGIVLLVQGPGESANWLLWLGSTLPLAVGAFFFGAFHIAVKRAHEAELKLADRYIVAR</sequence>
<dbReference type="AlphaFoldDB" id="A0A7Y3RNT1"/>
<dbReference type="EMBL" id="JABFCX010000003">
    <property type="protein sequence ID" value="NNU17506.1"/>
    <property type="molecule type" value="Genomic_DNA"/>
</dbReference>
<evidence type="ECO:0000313" key="3">
    <source>
        <dbReference type="Proteomes" id="UP000536835"/>
    </source>
</evidence>
<keyword evidence="1" id="KW-0812">Transmembrane</keyword>
<comment type="caution">
    <text evidence="2">The sequence shown here is derived from an EMBL/GenBank/DDBJ whole genome shotgun (WGS) entry which is preliminary data.</text>
</comment>
<proteinExistence type="predicted"/>
<dbReference type="RefSeq" id="WP_173200990.1">
    <property type="nucleotide sequence ID" value="NZ_JABFCX010000003.1"/>
</dbReference>
<keyword evidence="1" id="KW-1133">Transmembrane helix</keyword>